<evidence type="ECO:0000259" key="5">
    <source>
        <dbReference type="PROSITE" id="PS50886"/>
    </source>
</evidence>
<dbReference type="PANTHER" id="PTHR11586:SF43">
    <property type="entry name" value="TYROSINE--TRNA LIGASE, CYTOPLASMIC"/>
    <property type="match status" value="1"/>
</dbReference>
<reference evidence="6 7" key="1">
    <citation type="submission" date="2016-03" db="EMBL/GenBank/DDBJ databases">
        <title>How can Kluyveromyces marxianus grow so fast - potential evolutionary course in Saccharomyces Complex revealed by comparative genomics.</title>
        <authorList>
            <person name="Mo W."/>
            <person name="Lu W."/>
            <person name="Yang X."/>
            <person name="Qi J."/>
            <person name="Lv H."/>
        </authorList>
    </citation>
    <scope>NUCLEOTIDE SEQUENCE [LARGE SCALE GENOMIC DNA]</scope>
    <source>
        <strain evidence="6 7">FIM1</strain>
    </source>
</reference>
<feature type="domain" description="TRNA-binding" evidence="5">
    <location>
        <begin position="37"/>
        <end position="146"/>
    </location>
</feature>
<dbReference type="Proteomes" id="UP000422736">
    <property type="component" value="Chromosome 6"/>
</dbReference>
<evidence type="ECO:0000313" key="7">
    <source>
        <dbReference type="Proteomes" id="UP000422736"/>
    </source>
</evidence>
<dbReference type="Gene3D" id="2.40.50.140">
    <property type="entry name" value="Nucleic acid-binding proteins"/>
    <property type="match status" value="1"/>
</dbReference>
<organism evidence="6 7">
    <name type="scientific">Kluyveromyces marxianus</name>
    <name type="common">Yeast</name>
    <name type="synonym">Candida kefyr</name>
    <dbReference type="NCBI Taxonomy" id="4911"/>
    <lineage>
        <taxon>Eukaryota</taxon>
        <taxon>Fungi</taxon>
        <taxon>Dikarya</taxon>
        <taxon>Ascomycota</taxon>
        <taxon>Saccharomycotina</taxon>
        <taxon>Saccharomycetes</taxon>
        <taxon>Saccharomycetales</taxon>
        <taxon>Saccharomycetaceae</taxon>
        <taxon>Kluyveromyces</taxon>
    </lineage>
</organism>
<keyword evidence="1" id="KW-0963">Cytoplasm</keyword>
<dbReference type="InterPro" id="IPR002547">
    <property type="entry name" value="tRNA-bd_dom"/>
</dbReference>
<evidence type="ECO:0000256" key="3">
    <source>
        <dbReference type="ARBA" id="ARBA00022884"/>
    </source>
</evidence>
<dbReference type="SUPFAM" id="SSF50249">
    <property type="entry name" value="Nucleic acid-binding proteins"/>
    <property type="match status" value="1"/>
</dbReference>
<gene>
    <name evidence="6" type="ORF">FIM1_4099</name>
</gene>
<name>A0ABX6F048_KLUMA</name>
<evidence type="ECO:0000256" key="1">
    <source>
        <dbReference type="ARBA" id="ARBA00022490"/>
    </source>
</evidence>
<evidence type="ECO:0000313" key="6">
    <source>
        <dbReference type="EMBL" id="QGN17367.1"/>
    </source>
</evidence>
<keyword evidence="7" id="KW-1185">Reference proteome</keyword>
<accession>A0ABX6F048</accession>
<protein>
    <submittedName>
        <fullName evidence="6">tRNA bindingDomain super family protein</fullName>
    </submittedName>
</protein>
<dbReference type="PANTHER" id="PTHR11586">
    <property type="entry name" value="TRNA-AMINOACYLATION COFACTOR ARC1 FAMILY MEMBER"/>
    <property type="match status" value="1"/>
</dbReference>
<keyword evidence="3 4" id="KW-0694">RNA-binding</keyword>
<keyword evidence="2 4" id="KW-0820">tRNA-binding</keyword>
<dbReference type="Pfam" id="PF01588">
    <property type="entry name" value="tRNA_bind"/>
    <property type="match status" value="1"/>
</dbReference>
<evidence type="ECO:0000256" key="4">
    <source>
        <dbReference type="PROSITE-ProRule" id="PRU00209"/>
    </source>
</evidence>
<evidence type="ECO:0000256" key="2">
    <source>
        <dbReference type="ARBA" id="ARBA00022555"/>
    </source>
</evidence>
<dbReference type="EMBL" id="CP015059">
    <property type="protein sequence ID" value="QGN17367.1"/>
    <property type="molecule type" value="Genomic_DNA"/>
</dbReference>
<dbReference type="InterPro" id="IPR051270">
    <property type="entry name" value="Tyrosine-tRNA_ligase_regulator"/>
</dbReference>
<proteinExistence type="predicted"/>
<dbReference type="PROSITE" id="PS50886">
    <property type="entry name" value="TRBD"/>
    <property type="match status" value="1"/>
</dbReference>
<dbReference type="InterPro" id="IPR012340">
    <property type="entry name" value="NA-bd_OB-fold"/>
</dbReference>
<sequence>MSCFRFFRSMSSQAKVIAKAKSAAAGPGSGSGPGLGGFSLLNLKVGRFVRVEAHPNSDKMYVSQVQLAGDSVKQICSGLREHIAPEFLEGKLCVVVDNMKKCKLRGEFSEAMVLCGEHAEPSGGETKVELVSPEKESLELVGRQVVIDAEAEDATDRKIKPREWEAVSSCLQVDGSRGVVYMDEGKAKPLFVKVGDEKVRVTVATLPEGSNVR</sequence>